<dbReference type="PANTHER" id="PTHR43798:SF33">
    <property type="entry name" value="HYDROLASE, PUTATIVE (AFU_ORTHOLOGUE AFUA_2G14860)-RELATED"/>
    <property type="match status" value="1"/>
</dbReference>
<feature type="domain" description="AB hydrolase-1" evidence="1">
    <location>
        <begin position="23"/>
        <end position="260"/>
    </location>
</feature>
<reference evidence="2 3" key="1">
    <citation type="submission" date="2019-07" db="EMBL/GenBank/DDBJ databases">
        <title>Rhodococcus cavernicolus sp. nov., isolated from a cave.</title>
        <authorList>
            <person name="Lee S.D."/>
        </authorList>
    </citation>
    <scope>NUCLEOTIDE SEQUENCE [LARGE SCALE GENOMIC DNA]</scope>
    <source>
        <strain evidence="2 3">C1-24</strain>
    </source>
</reference>
<dbReference type="SUPFAM" id="SSF53474">
    <property type="entry name" value="alpha/beta-Hydrolases"/>
    <property type="match status" value="1"/>
</dbReference>
<dbReference type="PANTHER" id="PTHR43798">
    <property type="entry name" value="MONOACYLGLYCEROL LIPASE"/>
    <property type="match status" value="1"/>
</dbReference>
<dbReference type="InterPro" id="IPR029058">
    <property type="entry name" value="AB_hydrolase_fold"/>
</dbReference>
<dbReference type="InterPro" id="IPR000073">
    <property type="entry name" value="AB_hydrolase_1"/>
</dbReference>
<evidence type="ECO:0000259" key="1">
    <source>
        <dbReference type="Pfam" id="PF12697"/>
    </source>
</evidence>
<dbReference type="GO" id="GO:0016020">
    <property type="term" value="C:membrane"/>
    <property type="evidence" value="ECO:0007669"/>
    <property type="project" value="TreeGrafter"/>
</dbReference>
<keyword evidence="3" id="KW-1185">Reference proteome</keyword>
<dbReference type="AlphaFoldDB" id="A0A5A7SAE1"/>
<dbReference type="RefSeq" id="WP_149430913.1">
    <property type="nucleotide sequence ID" value="NZ_VLNY01000006.1"/>
</dbReference>
<dbReference type="Gene3D" id="3.40.50.1820">
    <property type="entry name" value="alpha/beta hydrolase"/>
    <property type="match status" value="1"/>
</dbReference>
<evidence type="ECO:0000313" key="2">
    <source>
        <dbReference type="EMBL" id="KAA0022152.1"/>
    </source>
</evidence>
<dbReference type="InterPro" id="IPR050266">
    <property type="entry name" value="AB_hydrolase_sf"/>
</dbReference>
<dbReference type="EMBL" id="VLNY01000006">
    <property type="protein sequence ID" value="KAA0022152.1"/>
    <property type="molecule type" value="Genomic_DNA"/>
</dbReference>
<sequence>MTNTSSVPQTALSWNESGQGEPVLLLHALGLSHDTWSPLVPELRTRYRVFAPDLPGHGTSASVSDGSEPTPARLARVIADAMTDLGIDKMHVVGNSIGGWVALELAKLDRAKSLTLIAPAGLWTDNTPLASAVALLAMRTLTRRAPRLVQVAARNAVLRRLLFAGSVGRPGALPAAAAARMAADLGSAPQFPAIFRATLQRHFEGGGGLEIPVTVLFGTRDRILGAGARSPIHLPTHTRAYLLPGAGHVPMWDAPAQIIARIDATVRRAPGSRSRLRQGASASERAWCRRLR</sequence>
<gene>
    <name evidence="2" type="ORF">FOY51_14210</name>
</gene>
<keyword evidence="2" id="KW-0378">Hydrolase</keyword>
<name>A0A5A7SAE1_9NOCA</name>
<dbReference type="Proteomes" id="UP000322244">
    <property type="component" value="Unassembled WGS sequence"/>
</dbReference>
<dbReference type="Pfam" id="PF12697">
    <property type="entry name" value="Abhydrolase_6"/>
    <property type="match status" value="1"/>
</dbReference>
<dbReference type="PRINTS" id="PR00111">
    <property type="entry name" value="ABHYDROLASE"/>
</dbReference>
<organism evidence="2 3">
    <name type="scientific">Antrihabitans cavernicola</name>
    <dbReference type="NCBI Taxonomy" id="2495913"/>
    <lineage>
        <taxon>Bacteria</taxon>
        <taxon>Bacillati</taxon>
        <taxon>Actinomycetota</taxon>
        <taxon>Actinomycetes</taxon>
        <taxon>Mycobacteriales</taxon>
        <taxon>Nocardiaceae</taxon>
        <taxon>Antrihabitans</taxon>
    </lineage>
</organism>
<accession>A0A5A7SAE1</accession>
<dbReference type="GO" id="GO:0016787">
    <property type="term" value="F:hydrolase activity"/>
    <property type="evidence" value="ECO:0007669"/>
    <property type="project" value="UniProtKB-KW"/>
</dbReference>
<comment type="caution">
    <text evidence="2">The sequence shown here is derived from an EMBL/GenBank/DDBJ whole genome shotgun (WGS) entry which is preliminary data.</text>
</comment>
<protein>
    <submittedName>
        <fullName evidence="2">Alpha/beta fold hydrolase</fullName>
    </submittedName>
</protein>
<evidence type="ECO:0000313" key="3">
    <source>
        <dbReference type="Proteomes" id="UP000322244"/>
    </source>
</evidence>
<dbReference type="OrthoDB" id="27092at2"/>
<proteinExistence type="predicted"/>